<proteinExistence type="predicted"/>
<feature type="transmembrane region" description="Helical" evidence="6">
    <location>
        <begin position="310"/>
        <end position="336"/>
    </location>
</feature>
<dbReference type="Pfam" id="PF07690">
    <property type="entry name" value="MFS_1"/>
    <property type="match status" value="1"/>
</dbReference>
<dbReference type="PANTHER" id="PTHR43124">
    <property type="entry name" value="PURINE EFFLUX PUMP PBUE"/>
    <property type="match status" value="1"/>
</dbReference>
<feature type="transmembrane region" description="Helical" evidence="6">
    <location>
        <begin position="149"/>
        <end position="175"/>
    </location>
</feature>
<dbReference type="InterPro" id="IPR036259">
    <property type="entry name" value="MFS_trans_sf"/>
</dbReference>
<evidence type="ECO:0000256" key="6">
    <source>
        <dbReference type="SAM" id="Phobius"/>
    </source>
</evidence>
<dbReference type="EMBL" id="JADOUE010000001">
    <property type="protein sequence ID" value="MBG6122753.1"/>
    <property type="molecule type" value="Genomic_DNA"/>
</dbReference>
<reference evidence="8" key="1">
    <citation type="submission" date="2020-11" db="EMBL/GenBank/DDBJ databases">
        <title>Sequencing the genomes of 1000 actinobacteria strains.</title>
        <authorList>
            <person name="Klenk H.-P."/>
        </authorList>
    </citation>
    <scope>NUCLEOTIDE SEQUENCE</scope>
    <source>
        <strain evidence="8">DSM 45632</strain>
    </source>
</reference>
<dbReference type="PANTHER" id="PTHR43124:SF3">
    <property type="entry name" value="CHLORAMPHENICOL EFFLUX PUMP RV0191"/>
    <property type="match status" value="1"/>
</dbReference>
<dbReference type="CDD" id="cd17324">
    <property type="entry name" value="MFS_NepI_like"/>
    <property type="match status" value="1"/>
</dbReference>
<organism evidence="8 9">
    <name type="scientific">Corynebacterium aquatimens</name>
    <dbReference type="NCBI Taxonomy" id="1190508"/>
    <lineage>
        <taxon>Bacteria</taxon>
        <taxon>Bacillati</taxon>
        <taxon>Actinomycetota</taxon>
        <taxon>Actinomycetes</taxon>
        <taxon>Mycobacteriales</taxon>
        <taxon>Corynebacteriaceae</taxon>
        <taxon>Corynebacterium</taxon>
    </lineage>
</organism>
<feature type="transmembrane region" description="Helical" evidence="6">
    <location>
        <begin position="348"/>
        <end position="367"/>
    </location>
</feature>
<gene>
    <name evidence="8" type="ORF">IW254_001722</name>
</gene>
<keyword evidence="5 6" id="KW-0472">Membrane</keyword>
<comment type="caution">
    <text evidence="8">The sequence shown here is derived from an EMBL/GenBank/DDBJ whole genome shotgun (WGS) entry which is preliminary data.</text>
</comment>
<dbReference type="Proteomes" id="UP000658613">
    <property type="component" value="Unassembled WGS sequence"/>
</dbReference>
<feature type="transmembrane region" description="Helical" evidence="6">
    <location>
        <begin position="116"/>
        <end position="137"/>
    </location>
</feature>
<dbReference type="InterPro" id="IPR011701">
    <property type="entry name" value="MFS"/>
</dbReference>
<dbReference type="GO" id="GO:0022857">
    <property type="term" value="F:transmembrane transporter activity"/>
    <property type="evidence" value="ECO:0007669"/>
    <property type="project" value="InterPro"/>
</dbReference>
<feature type="transmembrane region" description="Helical" evidence="6">
    <location>
        <begin position="181"/>
        <end position="199"/>
    </location>
</feature>
<evidence type="ECO:0000313" key="8">
    <source>
        <dbReference type="EMBL" id="MBG6122753.1"/>
    </source>
</evidence>
<evidence type="ECO:0000259" key="7">
    <source>
        <dbReference type="PROSITE" id="PS50850"/>
    </source>
</evidence>
<keyword evidence="3 6" id="KW-0812">Transmembrane</keyword>
<evidence type="ECO:0000256" key="4">
    <source>
        <dbReference type="ARBA" id="ARBA00022989"/>
    </source>
</evidence>
<dbReference type="InterPro" id="IPR050189">
    <property type="entry name" value="MFS_Efflux_Transporters"/>
</dbReference>
<feature type="transmembrane region" description="Helical" evidence="6">
    <location>
        <begin position="285"/>
        <end position="304"/>
    </location>
</feature>
<sequence length="401" mass="42308">MGRERKRAPRPAQTTERSESMQWVPLIAISFAAFVYVTYEMFMVGLITPISHDLRVSEGRVGLLMTIYAGLVAVVTLPLMWLTRNVNRRPLLISTLVFLTGGIVLQALAANYWVLVAARICAAVTHGLFWSLVNPMSARLSPAGSTGRAVAIVSLGSTFALVLGSPISTFIGNALGWRTSTWILGAVTVASISVLMLSLPSMPQLRRSELNDDHPTTSAILQLVVYLALAVTAIFTTYSYLGLIVERTVGLPYVAAGLSAYGLFGIVGVVIAGRRVDRRMIRVNAIAVSALIVAAALGYLAFLTEGVAQWIALGALIVVLGTAAGALPTSATTIFMHAGQQQQDRASAIYVVTFQVGIASGAALGAVCVDSGYLPAVLGVTAVLAALGSAELVLRARPKLK</sequence>
<feature type="domain" description="Major facilitator superfamily (MFS) profile" evidence="7">
    <location>
        <begin position="25"/>
        <end position="397"/>
    </location>
</feature>
<feature type="transmembrane region" description="Helical" evidence="6">
    <location>
        <begin position="253"/>
        <end position="273"/>
    </location>
</feature>
<feature type="transmembrane region" description="Helical" evidence="6">
    <location>
        <begin position="21"/>
        <end position="39"/>
    </location>
</feature>
<feature type="transmembrane region" description="Helical" evidence="6">
    <location>
        <begin position="373"/>
        <end position="394"/>
    </location>
</feature>
<evidence type="ECO:0000313" key="9">
    <source>
        <dbReference type="Proteomes" id="UP000658613"/>
    </source>
</evidence>
<dbReference type="GO" id="GO:0005886">
    <property type="term" value="C:plasma membrane"/>
    <property type="evidence" value="ECO:0007669"/>
    <property type="project" value="UniProtKB-SubCell"/>
</dbReference>
<dbReference type="Gene3D" id="1.20.1250.20">
    <property type="entry name" value="MFS general substrate transporter like domains"/>
    <property type="match status" value="2"/>
</dbReference>
<feature type="transmembrane region" description="Helical" evidence="6">
    <location>
        <begin position="91"/>
        <end position="110"/>
    </location>
</feature>
<dbReference type="PROSITE" id="PS50850">
    <property type="entry name" value="MFS"/>
    <property type="match status" value="1"/>
</dbReference>
<keyword evidence="4 6" id="KW-1133">Transmembrane helix</keyword>
<comment type="subcellular location">
    <subcellularLocation>
        <location evidence="1">Cell membrane</location>
        <topology evidence="1">Multi-pass membrane protein</topology>
    </subcellularLocation>
</comment>
<evidence type="ECO:0000256" key="5">
    <source>
        <dbReference type="ARBA" id="ARBA00023136"/>
    </source>
</evidence>
<name>A0A931E1Y2_9CORY</name>
<dbReference type="AlphaFoldDB" id="A0A931E1Y2"/>
<protein>
    <submittedName>
        <fullName evidence="8">MFS family arabinose efflux permease</fullName>
    </submittedName>
</protein>
<feature type="transmembrane region" description="Helical" evidence="6">
    <location>
        <begin position="59"/>
        <end position="79"/>
    </location>
</feature>
<evidence type="ECO:0000256" key="2">
    <source>
        <dbReference type="ARBA" id="ARBA00022475"/>
    </source>
</evidence>
<dbReference type="InterPro" id="IPR020846">
    <property type="entry name" value="MFS_dom"/>
</dbReference>
<keyword evidence="2" id="KW-1003">Cell membrane</keyword>
<accession>A0A931E1Y2</accession>
<dbReference type="SUPFAM" id="SSF103473">
    <property type="entry name" value="MFS general substrate transporter"/>
    <property type="match status" value="1"/>
</dbReference>
<keyword evidence="9" id="KW-1185">Reference proteome</keyword>
<evidence type="ECO:0000256" key="3">
    <source>
        <dbReference type="ARBA" id="ARBA00022692"/>
    </source>
</evidence>
<evidence type="ECO:0000256" key="1">
    <source>
        <dbReference type="ARBA" id="ARBA00004651"/>
    </source>
</evidence>
<feature type="transmembrane region" description="Helical" evidence="6">
    <location>
        <begin position="220"/>
        <end position="241"/>
    </location>
</feature>